<feature type="chain" id="PRO_5043517653" description="Macrofage activating glycoprotein" evidence="3">
    <location>
        <begin position="24"/>
        <end position="378"/>
    </location>
</feature>
<feature type="compositionally biased region" description="Low complexity" evidence="1">
    <location>
        <begin position="329"/>
        <end position="352"/>
    </location>
</feature>
<dbReference type="EMBL" id="BPWL01000009">
    <property type="protein sequence ID" value="GJJ14298.1"/>
    <property type="molecule type" value="Genomic_DNA"/>
</dbReference>
<proteinExistence type="predicted"/>
<keyword evidence="2" id="KW-0812">Transmembrane</keyword>
<keyword evidence="3" id="KW-0732">Signal</keyword>
<accession>A0AAV5ALF3</accession>
<evidence type="ECO:0000256" key="2">
    <source>
        <dbReference type="SAM" id="Phobius"/>
    </source>
</evidence>
<dbReference type="Proteomes" id="UP001050691">
    <property type="component" value="Unassembled WGS sequence"/>
</dbReference>
<evidence type="ECO:0000313" key="4">
    <source>
        <dbReference type="EMBL" id="GJJ14298.1"/>
    </source>
</evidence>
<sequence>MTFSMRSLIALGILAGNAALVESLTPLASKSFPFTALPTQASGNDAGPRGPQSGFNNCNNSTASDTSMCQTLVFNSMTDFCVWGTPKPDETIADTEAAEVAYCTSSQRGGRPIRPGSIFGAQWLYAKDYIQLSAFIDQAAFGLAPDDQGGELDPHGADQQGNPLGGIAFSNSFTKGFNAAKFNEQLTSGVLITSDQEEQLQEWVEFIGNGLVCVKMCTNTDPDRGLLCNHIYDEIGCAYNAVADYSQINGTFTVCDSDDMAFPGIFTQSDGVVTTWTQPFSGTFSVPYVPTQVASSNCFTYESTQLFPNLAATPTTTAGSHPATATGENPGSTGSNAGSAGGPAPTSGPDSSAAVGVIAGPFTVIVGAMLGAFITIFA</sequence>
<evidence type="ECO:0008006" key="6">
    <source>
        <dbReference type="Google" id="ProtNLM"/>
    </source>
</evidence>
<feature type="region of interest" description="Disordered" evidence="1">
    <location>
        <begin position="312"/>
        <end position="352"/>
    </location>
</feature>
<keyword evidence="2" id="KW-0472">Membrane</keyword>
<name>A0AAV5ALF3_9AGAM</name>
<evidence type="ECO:0000256" key="1">
    <source>
        <dbReference type="SAM" id="MobiDB-lite"/>
    </source>
</evidence>
<organism evidence="4 5">
    <name type="scientific">Clathrus columnatus</name>
    <dbReference type="NCBI Taxonomy" id="1419009"/>
    <lineage>
        <taxon>Eukaryota</taxon>
        <taxon>Fungi</taxon>
        <taxon>Dikarya</taxon>
        <taxon>Basidiomycota</taxon>
        <taxon>Agaricomycotina</taxon>
        <taxon>Agaricomycetes</taxon>
        <taxon>Phallomycetidae</taxon>
        <taxon>Phallales</taxon>
        <taxon>Clathraceae</taxon>
        <taxon>Clathrus</taxon>
    </lineage>
</organism>
<keyword evidence="2" id="KW-1133">Transmembrane helix</keyword>
<feature type="signal peptide" evidence="3">
    <location>
        <begin position="1"/>
        <end position="23"/>
    </location>
</feature>
<evidence type="ECO:0000313" key="5">
    <source>
        <dbReference type="Proteomes" id="UP001050691"/>
    </source>
</evidence>
<protein>
    <recommendedName>
        <fullName evidence="6">Macrofage activating glycoprotein</fullName>
    </recommendedName>
</protein>
<feature type="region of interest" description="Disordered" evidence="1">
    <location>
        <begin position="39"/>
        <end position="59"/>
    </location>
</feature>
<comment type="caution">
    <text evidence="4">The sequence shown here is derived from an EMBL/GenBank/DDBJ whole genome shotgun (WGS) entry which is preliminary data.</text>
</comment>
<keyword evidence="5" id="KW-1185">Reference proteome</keyword>
<dbReference type="AlphaFoldDB" id="A0AAV5ALF3"/>
<reference evidence="4" key="1">
    <citation type="submission" date="2021-10" db="EMBL/GenBank/DDBJ databases">
        <title>De novo Genome Assembly of Clathrus columnatus (Basidiomycota, Fungi) Using Illumina and Nanopore Sequence Data.</title>
        <authorList>
            <person name="Ogiso-Tanaka E."/>
            <person name="Itagaki H."/>
            <person name="Hosoya T."/>
            <person name="Hosaka K."/>
        </authorList>
    </citation>
    <scope>NUCLEOTIDE SEQUENCE</scope>
    <source>
        <strain evidence="4">MO-923</strain>
    </source>
</reference>
<evidence type="ECO:0000256" key="3">
    <source>
        <dbReference type="SAM" id="SignalP"/>
    </source>
</evidence>
<gene>
    <name evidence="4" type="ORF">Clacol_008562</name>
</gene>
<feature type="transmembrane region" description="Helical" evidence="2">
    <location>
        <begin position="353"/>
        <end position="377"/>
    </location>
</feature>